<dbReference type="Proteomes" id="UP001250858">
    <property type="component" value="Chromosome"/>
</dbReference>
<evidence type="ECO:0000313" key="2">
    <source>
        <dbReference type="Proteomes" id="UP001250858"/>
    </source>
</evidence>
<name>A0ABY9RWV3_9ACTN</name>
<proteinExistence type="predicted"/>
<reference evidence="1 2" key="1">
    <citation type="submission" date="2023-09" db="EMBL/GenBank/DDBJ databases">
        <title>Complete genome of Streptomyces roseicoloratus T14.</title>
        <authorList>
            <person name="Bashizi T."/>
            <person name="Kim M.-J."/>
            <person name="Lee G."/>
            <person name="Tagele S.B."/>
            <person name="Shin J.-H."/>
        </authorList>
    </citation>
    <scope>NUCLEOTIDE SEQUENCE [LARGE SCALE GENOMIC DNA]</scope>
    <source>
        <strain evidence="1 2">T14</strain>
    </source>
</reference>
<evidence type="ECO:0000313" key="1">
    <source>
        <dbReference type="EMBL" id="WMX46168.1"/>
    </source>
</evidence>
<keyword evidence="2" id="KW-1185">Reference proteome</keyword>
<accession>A0ABY9RWV3</accession>
<dbReference type="EMBL" id="CP133762">
    <property type="protein sequence ID" value="WMX46168.1"/>
    <property type="molecule type" value="Genomic_DNA"/>
</dbReference>
<organism evidence="1 2">
    <name type="scientific">Streptomyces roseicoloratus</name>
    <dbReference type="NCBI Taxonomy" id="2508722"/>
    <lineage>
        <taxon>Bacteria</taxon>
        <taxon>Bacillati</taxon>
        <taxon>Actinomycetota</taxon>
        <taxon>Actinomycetes</taxon>
        <taxon>Kitasatosporales</taxon>
        <taxon>Streptomycetaceae</taxon>
        <taxon>Streptomyces</taxon>
    </lineage>
</organism>
<protein>
    <submittedName>
        <fullName evidence="1">Uncharacterized protein</fullName>
    </submittedName>
</protein>
<sequence length="209" mass="21035">MILGIVAAGIAGVLLLSWIGNGGLRGGAGADSAYPAATHRLVLPKTLLDGRYALGKDDSQQAEAGLAGSSTAVIKDAKGVVGQYAGSGEGGAGILVVTGLYGRIKEPDTARRKILEGAAKDSGTTVLVPPKDVTPSGADTEVTCQVLATEQSDGGRVTYPVCAWADANTNAAVAEMSAATVAAGAESIDLAKAARTTLSVRTEMRRPLD</sequence>
<dbReference type="RefSeq" id="WP_309548824.1">
    <property type="nucleotide sequence ID" value="NZ_CP133762.1"/>
</dbReference>
<gene>
    <name evidence="1" type="ORF">RGF97_16805</name>
</gene>